<dbReference type="Pfam" id="PF08625">
    <property type="entry name" value="Utp13"/>
    <property type="match status" value="1"/>
</dbReference>
<feature type="region of interest" description="Disordered" evidence="1">
    <location>
        <begin position="77"/>
        <end position="135"/>
    </location>
</feature>
<dbReference type="GO" id="GO:0032040">
    <property type="term" value="C:small-subunit processome"/>
    <property type="evidence" value="ECO:0007669"/>
    <property type="project" value="InterPro"/>
</dbReference>
<feature type="compositionally biased region" description="Basic and acidic residues" evidence="1">
    <location>
        <begin position="77"/>
        <end position="95"/>
    </location>
</feature>
<feature type="compositionally biased region" description="Basic and acidic residues" evidence="1">
    <location>
        <begin position="104"/>
        <end position="115"/>
    </location>
</feature>
<evidence type="ECO:0000259" key="2">
    <source>
        <dbReference type="Pfam" id="PF08625"/>
    </source>
</evidence>
<feature type="domain" description="U3 small nucleolar RNA-associated protein 13 C-terminal" evidence="2">
    <location>
        <begin position="20"/>
        <end position="68"/>
    </location>
</feature>
<evidence type="ECO:0000313" key="3">
    <source>
        <dbReference type="EMBL" id="KAF5450642.1"/>
    </source>
</evidence>
<sequence length="148" mass="16927">MEYQTKALSCCTIRAVQGFNILPPTEIIDIKGIGELLEGLVPYSQRHFSRIDRLVRSTFLLDYTLTRMSVIEPEIDEKERKDESLKRSHVQHVDEVLSTENADSEQKQNSEERQAASKKRKSKKSKDSTNKKVKSVAYRSVEALSLQA</sequence>
<comment type="caution">
    <text evidence="3">The sequence shown here is derived from an EMBL/GenBank/DDBJ whole genome shotgun (WGS) entry which is preliminary data.</text>
</comment>
<organism evidence="3 4">
    <name type="scientific">Juglans regia</name>
    <name type="common">English walnut</name>
    <dbReference type="NCBI Taxonomy" id="51240"/>
    <lineage>
        <taxon>Eukaryota</taxon>
        <taxon>Viridiplantae</taxon>
        <taxon>Streptophyta</taxon>
        <taxon>Embryophyta</taxon>
        <taxon>Tracheophyta</taxon>
        <taxon>Spermatophyta</taxon>
        <taxon>Magnoliopsida</taxon>
        <taxon>eudicotyledons</taxon>
        <taxon>Gunneridae</taxon>
        <taxon>Pentapetalae</taxon>
        <taxon>rosids</taxon>
        <taxon>fabids</taxon>
        <taxon>Fagales</taxon>
        <taxon>Juglandaceae</taxon>
        <taxon>Juglans</taxon>
    </lineage>
</organism>
<name>A0A833U2U7_JUGRE</name>
<reference evidence="3" key="1">
    <citation type="submission" date="2015-10" db="EMBL/GenBank/DDBJ databases">
        <authorList>
            <person name="Martinez-Garcia P.J."/>
            <person name="Crepeau M.W."/>
            <person name="Puiu D."/>
            <person name="Gonzalez-Ibeas D."/>
            <person name="Whalen J."/>
            <person name="Stevens K."/>
            <person name="Paul R."/>
            <person name="Butterfield T."/>
            <person name="Britton M."/>
            <person name="Reagan R."/>
            <person name="Chakraborty S."/>
            <person name="Walawage S.L."/>
            <person name="Vasquez-Gross H.A."/>
            <person name="Cardeno C."/>
            <person name="Famula R."/>
            <person name="Pratt K."/>
            <person name="Kuruganti S."/>
            <person name="Aradhya M.K."/>
            <person name="Leslie C.A."/>
            <person name="Dandekar A.M."/>
            <person name="Salzberg S.L."/>
            <person name="Wegrzyn J.L."/>
            <person name="Langley C.H."/>
            <person name="Neale D.B."/>
        </authorList>
    </citation>
    <scope>NUCLEOTIDE SEQUENCE</scope>
    <source>
        <tissue evidence="3">Leaves</tissue>
    </source>
</reference>
<evidence type="ECO:0000256" key="1">
    <source>
        <dbReference type="SAM" id="MobiDB-lite"/>
    </source>
</evidence>
<evidence type="ECO:0000313" key="4">
    <source>
        <dbReference type="Proteomes" id="UP000619265"/>
    </source>
</evidence>
<reference evidence="3" key="2">
    <citation type="submission" date="2020-03" db="EMBL/GenBank/DDBJ databases">
        <title>Walnut 2.0.</title>
        <authorList>
            <person name="Marrano A."/>
            <person name="Britton M."/>
            <person name="Zimin A.V."/>
            <person name="Zaini P.A."/>
            <person name="Workman R."/>
            <person name="Puiu D."/>
            <person name="Bianco L."/>
            <person name="Allen B.J."/>
            <person name="Troggio M."/>
            <person name="Leslie C.A."/>
            <person name="Timp W."/>
            <person name="Dendekar A."/>
            <person name="Salzberg S.L."/>
            <person name="Neale D.B."/>
        </authorList>
    </citation>
    <scope>NUCLEOTIDE SEQUENCE</scope>
    <source>
        <tissue evidence="3">Leaves</tissue>
    </source>
</reference>
<dbReference type="InterPro" id="IPR013934">
    <property type="entry name" value="Utp13_C"/>
</dbReference>
<dbReference type="Proteomes" id="UP000619265">
    <property type="component" value="Unassembled WGS sequence"/>
</dbReference>
<protein>
    <recommendedName>
        <fullName evidence="2">U3 small nucleolar RNA-associated protein 13 C-terminal domain-containing protein</fullName>
    </recommendedName>
</protein>
<dbReference type="EMBL" id="LIHL02000013">
    <property type="protein sequence ID" value="KAF5450642.1"/>
    <property type="molecule type" value="Genomic_DNA"/>
</dbReference>
<dbReference type="AlphaFoldDB" id="A0A833U2U7"/>
<accession>A0A833U2U7</accession>
<gene>
    <name evidence="3" type="ORF">F2P56_030974</name>
</gene>
<dbReference type="Gramene" id="Jr13_25520_p1">
    <property type="protein sequence ID" value="cds.Jr13_25520_p1"/>
    <property type="gene ID" value="Jr13_25520"/>
</dbReference>
<proteinExistence type="predicted"/>
<dbReference type="GO" id="GO:0006364">
    <property type="term" value="P:rRNA processing"/>
    <property type="evidence" value="ECO:0007669"/>
    <property type="project" value="InterPro"/>
</dbReference>